<keyword evidence="2" id="KW-1185">Reference proteome</keyword>
<gene>
    <name evidence="1" type="ORF">LOK49_LG07G01150</name>
</gene>
<reference evidence="1 2" key="1">
    <citation type="journal article" date="2022" name="Plant J.">
        <title>Chromosome-level genome of Camellia lanceoleosa provides a valuable resource for understanding genome evolution and self-incompatibility.</title>
        <authorList>
            <person name="Gong W."/>
            <person name="Xiao S."/>
            <person name="Wang L."/>
            <person name="Liao Z."/>
            <person name="Chang Y."/>
            <person name="Mo W."/>
            <person name="Hu G."/>
            <person name="Li W."/>
            <person name="Zhao G."/>
            <person name="Zhu H."/>
            <person name="Hu X."/>
            <person name="Ji K."/>
            <person name="Xiang X."/>
            <person name="Song Q."/>
            <person name="Yuan D."/>
            <person name="Jin S."/>
            <person name="Zhang L."/>
        </authorList>
    </citation>
    <scope>NUCLEOTIDE SEQUENCE [LARGE SCALE GENOMIC DNA]</scope>
    <source>
        <strain evidence="1">SQ_2022a</strain>
    </source>
</reference>
<name>A0ACC0H4T5_9ERIC</name>
<comment type="caution">
    <text evidence="1">The sequence shown here is derived from an EMBL/GenBank/DDBJ whole genome shotgun (WGS) entry which is preliminary data.</text>
</comment>
<dbReference type="Proteomes" id="UP001060215">
    <property type="component" value="Chromosome 7"/>
</dbReference>
<accession>A0ACC0H4T5</accession>
<dbReference type="EMBL" id="CM045764">
    <property type="protein sequence ID" value="KAI8008170.1"/>
    <property type="molecule type" value="Genomic_DNA"/>
</dbReference>
<evidence type="ECO:0000313" key="1">
    <source>
        <dbReference type="EMBL" id="KAI8008170.1"/>
    </source>
</evidence>
<protein>
    <submittedName>
        <fullName evidence="1">Uncharacterized protein</fullName>
    </submittedName>
</protein>
<proteinExistence type="predicted"/>
<evidence type="ECO:0000313" key="2">
    <source>
        <dbReference type="Proteomes" id="UP001060215"/>
    </source>
</evidence>
<organism evidence="1 2">
    <name type="scientific">Camellia lanceoleosa</name>
    <dbReference type="NCBI Taxonomy" id="1840588"/>
    <lineage>
        <taxon>Eukaryota</taxon>
        <taxon>Viridiplantae</taxon>
        <taxon>Streptophyta</taxon>
        <taxon>Embryophyta</taxon>
        <taxon>Tracheophyta</taxon>
        <taxon>Spermatophyta</taxon>
        <taxon>Magnoliopsida</taxon>
        <taxon>eudicotyledons</taxon>
        <taxon>Gunneridae</taxon>
        <taxon>Pentapetalae</taxon>
        <taxon>asterids</taxon>
        <taxon>Ericales</taxon>
        <taxon>Theaceae</taxon>
        <taxon>Camellia</taxon>
    </lineage>
</organism>
<sequence>MVMVAIIVVVAVILNIPMVFASLIMFLDRKLGTKCLREKAVEEGFSNSKVKVGVVGAGIASIFEEVPQSSKCLDVTFAPSKEMRLSIPATAIREWLFRSSQSQVDHRLLITASPPPAPPPNPNPTAYPP</sequence>